<name>A0A5N5TNE4_9CRUS</name>
<accession>A0A5N5TNE4</accession>
<proteinExistence type="predicted"/>
<evidence type="ECO:0000313" key="3">
    <source>
        <dbReference type="Proteomes" id="UP000326759"/>
    </source>
</evidence>
<keyword evidence="3" id="KW-1185">Reference proteome</keyword>
<keyword evidence="1" id="KW-0732">Signal</keyword>
<protein>
    <recommendedName>
        <fullName evidence="4">C-type lectin domain-containing protein</fullName>
    </recommendedName>
</protein>
<organism evidence="2 3">
    <name type="scientific">Armadillidium nasatum</name>
    <dbReference type="NCBI Taxonomy" id="96803"/>
    <lineage>
        <taxon>Eukaryota</taxon>
        <taxon>Metazoa</taxon>
        <taxon>Ecdysozoa</taxon>
        <taxon>Arthropoda</taxon>
        <taxon>Crustacea</taxon>
        <taxon>Multicrustacea</taxon>
        <taxon>Malacostraca</taxon>
        <taxon>Eumalacostraca</taxon>
        <taxon>Peracarida</taxon>
        <taxon>Isopoda</taxon>
        <taxon>Oniscidea</taxon>
        <taxon>Crinocheta</taxon>
        <taxon>Armadillidiidae</taxon>
        <taxon>Armadillidium</taxon>
    </lineage>
</organism>
<sequence>MFKAILMFFLALVFSSNLANAGGISKEECERKGGKYCPGPKIKVCYLILKEEVSSFEEAADLCDKYDAELPGYSIKDYVNFLNCTKLPWEFPFNIFERNPLPTKNKCLVSTVVGVAEYTTLNRCSIEGKAKVMCEIPL</sequence>
<evidence type="ECO:0008006" key="4">
    <source>
        <dbReference type="Google" id="ProtNLM"/>
    </source>
</evidence>
<evidence type="ECO:0000256" key="1">
    <source>
        <dbReference type="SAM" id="SignalP"/>
    </source>
</evidence>
<comment type="caution">
    <text evidence="2">The sequence shown here is derived from an EMBL/GenBank/DDBJ whole genome shotgun (WGS) entry which is preliminary data.</text>
</comment>
<dbReference type="OrthoDB" id="10287574at2759"/>
<feature type="signal peptide" evidence="1">
    <location>
        <begin position="1"/>
        <end position="21"/>
    </location>
</feature>
<dbReference type="EMBL" id="SEYY01000282">
    <property type="protein sequence ID" value="KAB7507621.1"/>
    <property type="molecule type" value="Genomic_DNA"/>
</dbReference>
<gene>
    <name evidence="2" type="ORF">Anas_05413</name>
</gene>
<reference evidence="2 3" key="1">
    <citation type="journal article" date="2019" name="PLoS Biol.">
        <title>Sex chromosomes control vertical transmission of feminizing Wolbachia symbionts in an isopod.</title>
        <authorList>
            <person name="Becking T."/>
            <person name="Chebbi M.A."/>
            <person name="Giraud I."/>
            <person name="Moumen B."/>
            <person name="Laverre T."/>
            <person name="Caubet Y."/>
            <person name="Peccoud J."/>
            <person name="Gilbert C."/>
            <person name="Cordaux R."/>
        </authorList>
    </citation>
    <scope>NUCLEOTIDE SEQUENCE [LARGE SCALE GENOMIC DNA]</scope>
    <source>
        <strain evidence="2">ANa2</strain>
        <tissue evidence="2">Whole body excluding digestive tract and cuticle</tissue>
    </source>
</reference>
<feature type="chain" id="PRO_5024271300" description="C-type lectin domain-containing protein" evidence="1">
    <location>
        <begin position="22"/>
        <end position="138"/>
    </location>
</feature>
<dbReference type="AlphaFoldDB" id="A0A5N5TNE4"/>
<evidence type="ECO:0000313" key="2">
    <source>
        <dbReference type="EMBL" id="KAB7507621.1"/>
    </source>
</evidence>
<dbReference type="Proteomes" id="UP000326759">
    <property type="component" value="Unassembled WGS sequence"/>
</dbReference>